<reference evidence="1" key="1">
    <citation type="journal article" date="2015" name="Nature">
        <title>Complex archaea that bridge the gap between prokaryotes and eukaryotes.</title>
        <authorList>
            <person name="Spang A."/>
            <person name="Saw J.H."/>
            <person name="Jorgensen S.L."/>
            <person name="Zaremba-Niedzwiedzka K."/>
            <person name="Martijn J."/>
            <person name="Lind A.E."/>
            <person name="van Eijk R."/>
            <person name="Schleper C."/>
            <person name="Guy L."/>
            <person name="Ettema T.J."/>
        </authorList>
    </citation>
    <scope>NUCLEOTIDE SEQUENCE</scope>
</reference>
<feature type="non-terminal residue" evidence="1">
    <location>
        <position position="1"/>
    </location>
</feature>
<evidence type="ECO:0000313" key="1">
    <source>
        <dbReference type="EMBL" id="KKL11159.1"/>
    </source>
</evidence>
<dbReference type="AlphaFoldDB" id="A0A0F9ANH9"/>
<accession>A0A0F9ANH9</accession>
<proteinExistence type="predicted"/>
<comment type="caution">
    <text evidence="1">The sequence shown here is derived from an EMBL/GenBank/DDBJ whole genome shotgun (WGS) entry which is preliminary data.</text>
</comment>
<name>A0A0F9ANH9_9ZZZZ</name>
<gene>
    <name evidence="1" type="ORF">LCGC14_2548640</name>
</gene>
<organism evidence="1">
    <name type="scientific">marine sediment metagenome</name>
    <dbReference type="NCBI Taxonomy" id="412755"/>
    <lineage>
        <taxon>unclassified sequences</taxon>
        <taxon>metagenomes</taxon>
        <taxon>ecological metagenomes</taxon>
    </lineage>
</organism>
<dbReference type="EMBL" id="LAZR01041768">
    <property type="protein sequence ID" value="KKL11159.1"/>
    <property type="molecule type" value="Genomic_DNA"/>
</dbReference>
<sequence>GGDHGVELTDEYHAIRREIEELP</sequence>
<protein>
    <submittedName>
        <fullName evidence="1">Uncharacterized protein</fullName>
    </submittedName>
</protein>